<feature type="repeat" description="WD" evidence="7">
    <location>
        <begin position="269"/>
        <end position="301"/>
    </location>
</feature>
<reference evidence="9 10" key="1">
    <citation type="journal article" date="2018" name="Science">
        <title>The opium poppy genome and morphinan production.</title>
        <authorList>
            <person name="Guo L."/>
            <person name="Winzer T."/>
            <person name="Yang X."/>
            <person name="Li Y."/>
            <person name="Ning Z."/>
            <person name="He Z."/>
            <person name="Teodor R."/>
            <person name="Lu Y."/>
            <person name="Bowser T.A."/>
            <person name="Graham I.A."/>
            <person name="Ye K."/>
        </authorList>
    </citation>
    <scope>NUCLEOTIDE SEQUENCE [LARGE SCALE GENOMIC DNA]</scope>
    <source>
        <strain evidence="10">cv. HN1</strain>
        <tissue evidence="9">Leaves</tissue>
    </source>
</reference>
<dbReference type="PROSITE" id="PS50294">
    <property type="entry name" value="WD_REPEATS_REGION"/>
    <property type="match status" value="3"/>
</dbReference>
<evidence type="ECO:0000313" key="9">
    <source>
        <dbReference type="EMBL" id="RZC66983.1"/>
    </source>
</evidence>
<evidence type="ECO:0000313" key="10">
    <source>
        <dbReference type="Proteomes" id="UP000316621"/>
    </source>
</evidence>
<dbReference type="InterPro" id="IPR045183">
    <property type="entry name" value="Ebi-like"/>
</dbReference>
<feature type="compositionally biased region" description="Basic and acidic residues" evidence="8">
    <location>
        <begin position="147"/>
        <end position="171"/>
    </location>
</feature>
<keyword evidence="3" id="KW-0677">Repeat</keyword>
<dbReference type="GO" id="GO:0003714">
    <property type="term" value="F:transcription corepressor activity"/>
    <property type="evidence" value="ECO:0007669"/>
    <property type="project" value="InterPro"/>
</dbReference>
<dbReference type="Gene3D" id="1.20.960.30">
    <property type="match status" value="1"/>
</dbReference>
<feature type="region of interest" description="Disordered" evidence="8">
    <location>
        <begin position="128"/>
        <end position="181"/>
    </location>
</feature>
<feature type="repeat" description="WD" evidence="7">
    <location>
        <begin position="395"/>
        <end position="436"/>
    </location>
</feature>
<dbReference type="GO" id="GO:0006357">
    <property type="term" value="P:regulation of transcription by RNA polymerase II"/>
    <property type="evidence" value="ECO:0007669"/>
    <property type="project" value="TreeGrafter"/>
</dbReference>
<dbReference type="InterPro" id="IPR006594">
    <property type="entry name" value="LisH"/>
</dbReference>
<dbReference type="EMBL" id="CM010720">
    <property type="protein sequence ID" value="RZC66983.1"/>
    <property type="molecule type" value="Genomic_DNA"/>
</dbReference>
<organism evidence="9 10">
    <name type="scientific">Papaver somniferum</name>
    <name type="common">Opium poppy</name>
    <dbReference type="NCBI Taxonomy" id="3469"/>
    <lineage>
        <taxon>Eukaryota</taxon>
        <taxon>Viridiplantae</taxon>
        <taxon>Streptophyta</taxon>
        <taxon>Embryophyta</taxon>
        <taxon>Tracheophyta</taxon>
        <taxon>Spermatophyta</taxon>
        <taxon>Magnoliopsida</taxon>
        <taxon>Ranunculales</taxon>
        <taxon>Papaveraceae</taxon>
        <taxon>Papaveroideae</taxon>
        <taxon>Papaver</taxon>
    </lineage>
</organism>
<keyword evidence="5" id="KW-0804">Transcription</keyword>
<dbReference type="PROSITE" id="PS50082">
    <property type="entry name" value="WD_REPEATS_2"/>
    <property type="match status" value="5"/>
</dbReference>
<dbReference type="FunFam" id="2.130.10.10:FF:000218">
    <property type="entry name" value="WD40 repeat-containing protein HOS15"/>
    <property type="match status" value="1"/>
</dbReference>
<evidence type="ECO:0000256" key="7">
    <source>
        <dbReference type="PROSITE-ProRule" id="PRU00221"/>
    </source>
</evidence>
<comment type="subcellular location">
    <subcellularLocation>
        <location evidence="1">Nucleus</location>
    </subcellularLocation>
</comment>
<dbReference type="AlphaFoldDB" id="A0A4Y7K0W3"/>
<dbReference type="PANTHER" id="PTHR22846">
    <property type="entry name" value="WD40 REPEAT PROTEIN"/>
    <property type="match status" value="1"/>
</dbReference>
<dbReference type="SUPFAM" id="SSF50978">
    <property type="entry name" value="WD40 repeat-like"/>
    <property type="match status" value="1"/>
</dbReference>
<dbReference type="Gramene" id="RZC66983">
    <property type="protein sequence ID" value="RZC66983"/>
    <property type="gene ID" value="C5167_010673"/>
</dbReference>
<dbReference type="PROSITE" id="PS50896">
    <property type="entry name" value="LISH"/>
    <property type="match status" value="1"/>
</dbReference>
<dbReference type="SMART" id="SM00320">
    <property type="entry name" value="WD40"/>
    <property type="match status" value="8"/>
</dbReference>
<dbReference type="PROSITE" id="PS00678">
    <property type="entry name" value="WD_REPEATS_1"/>
    <property type="match status" value="1"/>
</dbReference>
<dbReference type="InterPro" id="IPR019775">
    <property type="entry name" value="WD40_repeat_CS"/>
</dbReference>
<dbReference type="InterPro" id="IPR001680">
    <property type="entry name" value="WD40_rpt"/>
</dbReference>
<keyword evidence="2 7" id="KW-0853">WD repeat</keyword>
<evidence type="ECO:0008006" key="11">
    <source>
        <dbReference type="Google" id="ProtNLM"/>
    </source>
</evidence>
<dbReference type="CDD" id="cd00200">
    <property type="entry name" value="WD40"/>
    <property type="match status" value="1"/>
</dbReference>
<accession>A0A4Y7K0W3</accession>
<evidence type="ECO:0000256" key="6">
    <source>
        <dbReference type="ARBA" id="ARBA00023242"/>
    </source>
</evidence>
<evidence type="ECO:0000256" key="3">
    <source>
        <dbReference type="ARBA" id="ARBA00022737"/>
    </source>
</evidence>
<dbReference type="InterPro" id="IPR015943">
    <property type="entry name" value="WD40/YVTN_repeat-like_dom_sf"/>
</dbReference>
<keyword evidence="4" id="KW-0805">Transcription regulation</keyword>
<dbReference type="STRING" id="3469.A0A4Y7K0W3"/>
<keyword evidence="10" id="KW-1185">Reference proteome</keyword>
<dbReference type="Pfam" id="PF08513">
    <property type="entry name" value="LisH"/>
    <property type="match status" value="1"/>
</dbReference>
<dbReference type="OrthoDB" id="1367865at2759"/>
<feature type="repeat" description="WD" evidence="7">
    <location>
        <begin position="310"/>
        <end position="351"/>
    </location>
</feature>
<sequence>MILLLPTLFVFPRNQLEQAFATMNPLNSAELNALVFRYLTESGFTHTAFALGYEAGLNKSPIDGNLIPPGSLVKIVQKGLQYVELEVNAMEKCDSSVDDDFSFIQPLDLITKEVPELLQIVKEKKAKIQRQRERNGGKSMGFDQEQQLEHQRGNEKVKQGIGGRPEKDKERKPKKKKLVKWKDQEASKVELSTRVPCLASKIPSSDVTVFEGHSSEVFACAWDPVGSLLASVSKDSTARIWTILDGPCGSKMQNGRQNEIVLEHCKGDMNQTTRDVTALDWNGEGTLLATASVDAKARIWSRDGELRATLSNHRGPILCIKWNKEGNNLLTGSFDGTAIVWRWRMDTLRRTQKFEFHSDRVMDVDWRDCDTFATSSADTKINVCKVGENHPVKTFLGHKGEVNSVKWDASGSLLASCSDDGTVKIWSINQDEYVHDLKKHTKEVYAVKWCPTGPGTSNPNQSPILASASYDTTIKLWNVEAGTLLRSLNDRGPVYCVSFSPNGEFLASGTLGNVNIWSVKEGRIVKTYQGRGSIFEVSWNKEGTKIAACFQNRVCVMDVRM</sequence>
<dbReference type="InterPro" id="IPR036322">
    <property type="entry name" value="WD40_repeat_dom_sf"/>
</dbReference>
<protein>
    <recommendedName>
        <fullName evidence="11">LisH domain-containing protein</fullName>
    </recommendedName>
</protein>
<feature type="repeat" description="WD" evidence="7">
    <location>
        <begin position="210"/>
        <end position="243"/>
    </location>
</feature>
<evidence type="ECO:0000256" key="2">
    <source>
        <dbReference type="ARBA" id="ARBA00022574"/>
    </source>
</evidence>
<keyword evidence="6" id="KW-0539">Nucleus</keyword>
<gene>
    <name evidence="9" type="ORF">C5167_010673</name>
</gene>
<proteinExistence type="predicted"/>
<dbReference type="Gene3D" id="2.130.10.10">
    <property type="entry name" value="YVTN repeat-like/Quinoprotein amine dehydrogenase"/>
    <property type="match status" value="1"/>
</dbReference>
<dbReference type="SMART" id="SM00667">
    <property type="entry name" value="LisH"/>
    <property type="match status" value="1"/>
</dbReference>
<dbReference type="FunFam" id="1.20.960.30:FF:000001">
    <property type="entry name" value="F-box-like/WD repeat-containing protein TBL1XR1"/>
    <property type="match status" value="1"/>
</dbReference>
<dbReference type="InterPro" id="IPR020472">
    <property type="entry name" value="WD40_PAC1"/>
</dbReference>
<dbReference type="Pfam" id="PF00400">
    <property type="entry name" value="WD40"/>
    <property type="match status" value="6"/>
</dbReference>
<evidence type="ECO:0000256" key="1">
    <source>
        <dbReference type="ARBA" id="ARBA00004123"/>
    </source>
</evidence>
<evidence type="ECO:0000256" key="5">
    <source>
        <dbReference type="ARBA" id="ARBA00023163"/>
    </source>
</evidence>
<dbReference type="Proteomes" id="UP000316621">
    <property type="component" value="Chromosome 6"/>
</dbReference>
<evidence type="ECO:0000256" key="8">
    <source>
        <dbReference type="SAM" id="MobiDB-lite"/>
    </source>
</evidence>
<feature type="repeat" description="WD" evidence="7">
    <location>
        <begin position="437"/>
        <end position="487"/>
    </location>
</feature>
<evidence type="ECO:0000256" key="4">
    <source>
        <dbReference type="ARBA" id="ARBA00023015"/>
    </source>
</evidence>
<dbReference type="GO" id="GO:0000118">
    <property type="term" value="C:histone deacetylase complex"/>
    <property type="evidence" value="ECO:0007669"/>
    <property type="project" value="TreeGrafter"/>
</dbReference>
<name>A0A4Y7K0W3_PAPSO</name>
<dbReference type="PANTHER" id="PTHR22846:SF2">
    <property type="entry name" value="F-BOX-LIKE_WD REPEAT-CONTAINING PROTEIN EBI"/>
    <property type="match status" value="1"/>
</dbReference>
<dbReference type="PRINTS" id="PR00320">
    <property type="entry name" value="GPROTEINBRPT"/>
</dbReference>